<proteinExistence type="predicted"/>
<dbReference type="GO" id="GO:0016020">
    <property type="term" value="C:membrane"/>
    <property type="evidence" value="ECO:0007669"/>
    <property type="project" value="GOC"/>
</dbReference>
<gene>
    <name evidence="6" type="ORF">AFUS01_LOCUS28408</name>
</gene>
<evidence type="ECO:0000313" key="7">
    <source>
        <dbReference type="Proteomes" id="UP000708208"/>
    </source>
</evidence>
<evidence type="ECO:0000313" key="6">
    <source>
        <dbReference type="EMBL" id="CAG7817869.1"/>
    </source>
</evidence>
<evidence type="ECO:0000256" key="3">
    <source>
        <dbReference type="ARBA" id="ARBA00023239"/>
    </source>
</evidence>
<dbReference type="GO" id="GO:0005783">
    <property type="term" value="C:endoplasmic reticulum"/>
    <property type="evidence" value="ECO:0007669"/>
    <property type="project" value="TreeGrafter"/>
</dbReference>
<dbReference type="GO" id="GO:0030170">
    <property type="term" value="F:pyridoxal phosphate binding"/>
    <property type="evidence" value="ECO:0007669"/>
    <property type="project" value="InterPro"/>
</dbReference>
<accession>A0A8J2KRZ6</accession>
<evidence type="ECO:0000256" key="5">
    <source>
        <dbReference type="ARBA" id="ARBA00042568"/>
    </source>
</evidence>
<evidence type="ECO:0000256" key="1">
    <source>
        <dbReference type="ARBA" id="ARBA00001933"/>
    </source>
</evidence>
<dbReference type="Proteomes" id="UP000708208">
    <property type="component" value="Unassembled WGS sequence"/>
</dbReference>
<sequence length="231" mass="25894">ISQQIKSYLFRKIRLIPAVERELQLQISKAKEHIEADLQRLYTLQGKESPDYCLQLPCQGVTPEIILRKVEENMTLGKYDWGTGHVSGTVYHGGEELTELTSKVLSMTLWTNPIHLDVFPGVCKMEAEVVRMVTELFHGNQHTCGTLTSGGTESIILAVKAYRDYAVQVRGITNPEILVPKTAHAAFDKAAGLLNIRIRHVPIHQTTTKVKLEVLESMITKNTCMVSILND</sequence>
<dbReference type="GO" id="GO:0019752">
    <property type="term" value="P:carboxylic acid metabolic process"/>
    <property type="evidence" value="ECO:0007669"/>
    <property type="project" value="InterPro"/>
</dbReference>
<feature type="non-terminal residue" evidence="6">
    <location>
        <position position="1"/>
    </location>
</feature>
<dbReference type="InterPro" id="IPR002129">
    <property type="entry name" value="PyrdxlP-dep_de-COase"/>
</dbReference>
<dbReference type="PANTHER" id="PTHR42735">
    <property type="match status" value="1"/>
</dbReference>
<keyword evidence="7" id="KW-1185">Reference proteome</keyword>
<dbReference type="Pfam" id="PF00282">
    <property type="entry name" value="Pyridoxal_deC"/>
    <property type="match status" value="1"/>
</dbReference>
<comment type="cofactor">
    <cofactor evidence="1">
        <name>pyridoxal 5'-phosphate</name>
        <dbReference type="ChEBI" id="CHEBI:597326"/>
    </cofactor>
</comment>
<keyword evidence="3" id="KW-0456">Lyase</keyword>
<dbReference type="OrthoDB" id="10254570at2759"/>
<dbReference type="EC" id="4.1.2.27" evidence="4"/>
<dbReference type="AlphaFoldDB" id="A0A8J2KRZ6"/>
<dbReference type="EMBL" id="CAJVCH010405979">
    <property type="protein sequence ID" value="CAG7817869.1"/>
    <property type="molecule type" value="Genomic_DNA"/>
</dbReference>
<name>A0A8J2KRZ6_9HEXA</name>
<keyword evidence="2" id="KW-0663">Pyridoxal phosphate</keyword>
<reference evidence="6" key="1">
    <citation type="submission" date="2021-06" db="EMBL/GenBank/DDBJ databases">
        <authorList>
            <person name="Hodson N. C."/>
            <person name="Mongue J. A."/>
            <person name="Jaron S. K."/>
        </authorList>
    </citation>
    <scope>NUCLEOTIDE SEQUENCE</scope>
</reference>
<comment type="caution">
    <text evidence="6">The sequence shown here is derived from an EMBL/GenBank/DDBJ whole genome shotgun (WGS) entry which is preliminary data.</text>
</comment>
<dbReference type="InterPro" id="IPR050477">
    <property type="entry name" value="GrpII_AminoAcid_Decarb"/>
</dbReference>
<organism evidence="6 7">
    <name type="scientific">Allacma fusca</name>
    <dbReference type="NCBI Taxonomy" id="39272"/>
    <lineage>
        <taxon>Eukaryota</taxon>
        <taxon>Metazoa</taxon>
        <taxon>Ecdysozoa</taxon>
        <taxon>Arthropoda</taxon>
        <taxon>Hexapoda</taxon>
        <taxon>Collembola</taxon>
        <taxon>Symphypleona</taxon>
        <taxon>Sminthuridae</taxon>
        <taxon>Allacma</taxon>
    </lineage>
</organism>
<evidence type="ECO:0000256" key="4">
    <source>
        <dbReference type="ARBA" id="ARBA00038965"/>
    </source>
</evidence>
<protein>
    <recommendedName>
        <fullName evidence="4">sphinganine-1-phosphate aldolase</fullName>
        <ecNumber evidence="4">4.1.2.27</ecNumber>
    </recommendedName>
    <alternativeName>
        <fullName evidence="5">Sphingosine-1-phosphate aldolase</fullName>
    </alternativeName>
</protein>
<dbReference type="GO" id="GO:0030149">
    <property type="term" value="P:sphingolipid catabolic process"/>
    <property type="evidence" value="ECO:0007669"/>
    <property type="project" value="TreeGrafter"/>
</dbReference>
<dbReference type="GO" id="GO:0008117">
    <property type="term" value="F:sphinganine-1-phosphate aldolase activity"/>
    <property type="evidence" value="ECO:0007669"/>
    <property type="project" value="UniProtKB-EC"/>
</dbReference>
<evidence type="ECO:0000256" key="2">
    <source>
        <dbReference type="ARBA" id="ARBA00022898"/>
    </source>
</evidence>
<dbReference type="PANTHER" id="PTHR42735:SF6">
    <property type="entry name" value="SPHINGOSINE-1-PHOSPHATE LYASE 1"/>
    <property type="match status" value="1"/>
</dbReference>